<feature type="transmembrane region" description="Helical" evidence="6">
    <location>
        <begin position="1015"/>
        <end position="1035"/>
    </location>
</feature>
<dbReference type="InterPro" id="IPR005821">
    <property type="entry name" value="Ion_trans_dom"/>
</dbReference>
<evidence type="ECO:0000313" key="9">
    <source>
        <dbReference type="Proteomes" id="UP000232722"/>
    </source>
</evidence>
<protein>
    <recommendedName>
        <fullName evidence="7">Ion transport domain-containing protein</fullName>
    </recommendedName>
</protein>
<dbReference type="VEuPathDB" id="FungiDB:RhiirFUN_021305"/>
<keyword evidence="3" id="KW-0677">Repeat</keyword>
<evidence type="ECO:0000256" key="6">
    <source>
        <dbReference type="SAM" id="Phobius"/>
    </source>
</evidence>
<dbReference type="VEuPathDB" id="FungiDB:FUN_013962"/>
<dbReference type="InterPro" id="IPR024862">
    <property type="entry name" value="TRPV"/>
</dbReference>
<feature type="transmembrane region" description="Helical" evidence="6">
    <location>
        <begin position="1119"/>
        <end position="1144"/>
    </location>
</feature>
<sequence length="1310" mass="153936">MESQKFYRNSSSSYDEEKIEIETSKISIKKNSYNCHHHISISPDGTLVVSLNIENYQLNLYKLDRLSDSREINFYDSKNIDTSLKKLNWSLSVSNEFTLSDGTVDVLIAVSCFDENDMRYKDCSDESNESEEDMNMNNTTNDRTWIISVANQSRIPTPINNIGGIIKFLDNKGDDSTVAIIINVQGIKKYSIKNEKIKDIINNLDNNGWFNFFLSDKPIENFDFPSKFIVEMKRISNNEPCNFFIQQSLVRGRLIVEDYKDKVQTVDMYNLKTNMLENTFQKFEENAIGVGFPSFAISNNESLFAYCRGANSITIYLMENGLEVNTKKFNERNIQIIFFDFVQDDNKLLIVIEKGIYNEDTAEIDITPIIVIWDLFSSSDNCVRRTNDICSLFPPKHEHPQRLANSSGNLITITKDGTIIPILREQEIIKLMNPESNTRNKLLLNKSYGITNYSLSTIVTDFSSSTTYYQSVYNFTGKYLGTISENDKEIIIKNPEPWEQSKNHNRVLVYLNNRKSVQLVIGESTVQVWRKRKNASKFLEYIWVNKHTEVYRQFQIQNLKVGHENFSITLYIPSGITPQSGYNIKLEWPIKVNNIVDACQALEFLEKIKNVHSNPRKQFQFKNLIQQTQCIIKDCFTKKCGLWRMLDIRFDIMANLIRGNCVSIIRKILSSKYDNGKNKYLHIPRSYSWNKQIKETDLEIAIKCTKRGYQKDTIIVKYLLDYYTDNAIKTSNWMFTVSKAIPFLYEYQLEFYVKELFQKTCFGTNEIYLEQSNINTKDIIKSNNKNIHALSINRGLIKKNKPSFWQKLTSKLLCKKTTNLLRKKSTVIHNQIYMVPLPDFIVYPEGIDDKRDKLWKIPLKHLKMLIWPRDHIIEKEEKMSPFLRMVRNENRAEIYDNPSIAAIIDFKWNSAKKLFLRQVFIHLVFAFIYALHVSKPHVPNGHGKVLRNCLRECSFYWIILIGLYLLNIERIRIKYNGWKRYLSFYNFFDLFSVIFPLLTTIVPKIFKKESISHDALVACKSFAVLIISMELTLLLRYFEKVGAYVYIITNIFKKIAPFLLFMLIFIFGFSSAMFILLDYTIEKRPQNYSDLFRTTESVFFWTNGRWDQLDQWDVWQKEVFSLIGSVAVVTILQNMLIAIMASAFDDANEVSRHAALKYRAEMIAEYETIDKPSASQEENPRYIYFTSKMDYIKNWLKKSEKARESHRNYLAEIENDLWHYDDDCDVEDYYYDSNNKRKNWNHFQNYSYVSPIVGIPLSLYWFVDKDENNKKFQPSLMTSSIMRKEIIYNDVKILQEKIQHLIFILQNQQN</sequence>
<dbReference type="Pfam" id="PF00520">
    <property type="entry name" value="Ion_trans"/>
    <property type="match status" value="1"/>
</dbReference>
<proteinExistence type="predicted"/>
<organism evidence="8 9">
    <name type="scientific">Rhizophagus irregularis</name>
    <dbReference type="NCBI Taxonomy" id="588596"/>
    <lineage>
        <taxon>Eukaryota</taxon>
        <taxon>Fungi</taxon>
        <taxon>Fungi incertae sedis</taxon>
        <taxon>Mucoromycota</taxon>
        <taxon>Glomeromycotina</taxon>
        <taxon>Glomeromycetes</taxon>
        <taxon>Glomerales</taxon>
        <taxon>Glomeraceae</taxon>
        <taxon>Rhizophagus</taxon>
    </lineage>
</organism>
<feature type="domain" description="Ion transport" evidence="7">
    <location>
        <begin position="958"/>
        <end position="1149"/>
    </location>
</feature>
<evidence type="ECO:0000256" key="2">
    <source>
        <dbReference type="ARBA" id="ARBA00022692"/>
    </source>
</evidence>
<dbReference type="GO" id="GO:0098703">
    <property type="term" value="P:calcium ion import across plasma membrane"/>
    <property type="evidence" value="ECO:0007669"/>
    <property type="project" value="TreeGrafter"/>
</dbReference>
<evidence type="ECO:0000256" key="5">
    <source>
        <dbReference type="ARBA" id="ARBA00023136"/>
    </source>
</evidence>
<dbReference type="PANTHER" id="PTHR10582:SF2">
    <property type="entry name" value="INACTIVE"/>
    <property type="match status" value="1"/>
</dbReference>
<reference evidence="8 9" key="1">
    <citation type="submission" date="2016-04" db="EMBL/GenBank/DDBJ databases">
        <title>Genome analyses suggest a sexual origin of heterokaryosis in a supposedly ancient asexual fungus.</title>
        <authorList>
            <person name="Ropars J."/>
            <person name="Sedzielewska K."/>
            <person name="Noel J."/>
            <person name="Charron P."/>
            <person name="Farinelli L."/>
            <person name="Marton T."/>
            <person name="Kruger M."/>
            <person name="Pelin A."/>
            <person name="Brachmann A."/>
            <person name="Corradi N."/>
        </authorList>
    </citation>
    <scope>NUCLEOTIDE SEQUENCE [LARGE SCALE GENOMIC DNA]</scope>
    <source>
        <strain evidence="8 9">A5</strain>
    </source>
</reference>
<dbReference type="VEuPathDB" id="FungiDB:RhiirA1_473272"/>
<feature type="transmembrane region" description="Helical" evidence="6">
    <location>
        <begin position="1055"/>
        <end position="1077"/>
    </location>
</feature>
<evidence type="ECO:0000259" key="7">
    <source>
        <dbReference type="Pfam" id="PF00520"/>
    </source>
</evidence>
<dbReference type="SUPFAM" id="SSF82171">
    <property type="entry name" value="DPP6 N-terminal domain-like"/>
    <property type="match status" value="1"/>
</dbReference>
<evidence type="ECO:0000256" key="1">
    <source>
        <dbReference type="ARBA" id="ARBA00004141"/>
    </source>
</evidence>
<dbReference type="EMBL" id="LLXJ01001616">
    <property type="protein sequence ID" value="PKC01417.1"/>
    <property type="molecule type" value="Genomic_DNA"/>
</dbReference>
<name>A0A2N0P3N1_9GLOM</name>
<dbReference type="GO" id="GO:0005216">
    <property type="term" value="F:monoatomic ion channel activity"/>
    <property type="evidence" value="ECO:0007669"/>
    <property type="project" value="InterPro"/>
</dbReference>
<accession>A0A2N0P3N1</accession>
<keyword evidence="5 6" id="KW-0472">Membrane</keyword>
<evidence type="ECO:0000256" key="3">
    <source>
        <dbReference type="ARBA" id="ARBA00022737"/>
    </source>
</evidence>
<dbReference type="GO" id="GO:0005886">
    <property type="term" value="C:plasma membrane"/>
    <property type="evidence" value="ECO:0007669"/>
    <property type="project" value="TreeGrafter"/>
</dbReference>
<comment type="subcellular location">
    <subcellularLocation>
        <location evidence="1">Membrane</location>
        <topology evidence="1">Multi-pass membrane protein</topology>
    </subcellularLocation>
</comment>
<gene>
    <name evidence="8" type="ORF">RhiirA5_426752</name>
</gene>
<keyword evidence="2 6" id="KW-0812">Transmembrane</keyword>
<feature type="transmembrane region" description="Helical" evidence="6">
    <location>
        <begin position="1246"/>
        <end position="1263"/>
    </location>
</feature>
<evidence type="ECO:0000256" key="4">
    <source>
        <dbReference type="ARBA" id="ARBA00022989"/>
    </source>
</evidence>
<dbReference type="PANTHER" id="PTHR10582">
    <property type="entry name" value="TRANSIENT RECEPTOR POTENTIAL ION CHANNEL PROTEIN"/>
    <property type="match status" value="1"/>
</dbReference>
<reference evidence="8 9" key="2">
    <citation type="submission" date="2017-09" db="EMBL/GenBank/DDBJ databases">
        <title>Extensive intraspecific genome diversity in a model arbuscular mycorrhizal fungus.</title>
        <authorList>
            <person name="Chen E.C."/>
            <person name="Morin E."/>
            <person name="Beaudet D."/>
            <person name="Noel J."/>
            <person name="Ndikumana S."/>
            <person name="Charron P."/>
            <person name="St-Onge C."/>
            <person name="Giorgi J."/>
            <person name="Grigoriev I.V."/>
            <person name="Roux C."/>
            <person name="Martin F.M."/>
            <person name="Corradi N."/>
        </authorList>
    </citation>
    <scope>NUCLEOTIDE SEQUENCE [LARGE SCALE GENOMIC DNA]</scope>
    <source>
        <strain evidence="8 9">A5</strain>
    </source>
</reference>
<keyword evidence="4 6" id="KW-1133">Transmembrane helix</keyword>
<feature type="transmembrane region" description="Helical" evidence="6">
    <location>
        <begin position="983"/>
        <end position="1003"/>
    </location>
</feature>
<feature type="transmembrane region" description="Helical" evidence="6">
    <location>
        <begin position="954"/>
        <end position="971"/>
    </location>
</feature>
<dbReference type="Proteomes" id="UP000232722">
    <property type="component" value="Unassembled WGS sequence"/>
</dbReference>
<comment type="caution">
    <text evidence="8">The sequence shown here is derived from an EMBL/GenBank/DDBJ whole genome shotgun (WGS) entry which is preliminary data.</text>
</comment>
<evidence type="ECO:0000313" key="8">
    <source>
        <dbReference type="EMBL" id="PKC01417.1"/>
    </source>
</evidence>